<evidence type="ECO:0000313" key="19">
    <source>
        <dbReference type="EMBL" id="EKE29131.1"/>
    </source>
</evidence>
<evidence type="ECO:0000256" key="7">
    <source>
        <dbReference type="ARBA" id="ARBA00022769"/>
    </source>
</evidence>
<dbReference type="Gene3D" id="3.40.50.300">
    <property type="entry name" value="P-loop containing nucleotide triphosphate hydrolases"/>
    <property type="match status" value="2"/>
</dbReference>
<dbReference type="Gene3D" id="1.10.8.280">
    <property type="entry name" value="ABC transporter ATPase domain-like"/>
    <property type="match status" value="1"/>
</dbReference>
<evidence type="ECO:0000256" key="3">
    <source>
        <dbReference type="ARBA" id="ARBA00022723"/>
    </source>
</evidence>
<evidence type="ECO:0000256" key="8">
    <source>
        <dbReference type="ARBA" id="ARBA00022771"/>
    </source>
</evidence>
<evidence type="ECO:0000256" key="12">
    <source>
        <dbReference type="ARBA" id="ARBA00023125"/>
    </source>
</evidence>
<dbReference type="InterPro" id="IPR041552">
    <property type="entry name" value="UvrA_DNA-bd"/>
</dbReference>
<evidence type="ECO:0000256" key="5">
    <source>
        <dbReference type="ARBA" id="ARBA00022741"/>
    </source>
</evidence>
<dbReference type="PANTHER" id="PTHR43152">
    <property type="entry name" value="UVRABC SYSTEM PROTEIN A"/>
    <property type="match status" value="1"/>
</dbReference>
<dbReference type="NCBIfam" id="TIGR00630">
    <property type="entry name" value="uvra"/>
    <property type="match status" value="1"/>
</dbReference>
<evidence type="ECO:0000256" key="16">
    <source>
        <dbReference type="ARBA" id="ARBA00042156"/>
    </source>
</evidence>
<dbReference type="InterPro" id="IPR041102">
    <property type="entry name" value="UvrA_inter"/>
</dbReference>
<evidence type="ECO:0000256" key="2">
    <source>
        <dbReference type="ARBA" id="ARBA00022490"/>
    </source>
</evidence>
<dbReference type="Gene3D" id="3.30.1490.20">
    <property type="entry name" value="ATP-grasp fold, A domain"/>
    <property type="match status" value="1"/>
</dbReference>
<evidence type="ECO:0000259" key="18">
    <source>
        <dbReference type="Pfam" id="PF17760"/>
    </source>
</evidence>
<keyword evidence="11" id="KW-0267">Excision nuclease</keyword>
<evidence type="ECO:0000256" key="10">
    <source>
        <dbReference type="ARBA" id="ARBA00022840"/>
    </source>
</evidence>
<keyword evidence="9" id="KW-0862">Zinc</keyword>
<keyword evidence="10" id="KW-0067">ATP-binding</keyword>
<gene>
    <name evidence="19" type="ORF">ACD_2C00221G0013</name>
</gene>
<protein>
    <recommendedName>
        <fullName evidence="15">UvrABC system protein A</fullName>
    </recommendedName>
    <alternativeName>
        <fullName evidence="16">Excinuclease ABC subunit A</fullName>
    </alternativeName>
</protein>
<dbReference type="AlphaFoldDB" id="K2FDF8"/>
<evidence type="ECO:0000259" key="17">
    <source>
        <dbReference type="Pfam" id="PF17755"/>
    </source>
</evidence>
<evidence type="ECO:0000256" key="6">
    <source>
        <dbReference type="ARBA" id="ARBA00022763"/>
    </source>
</evidence>
<accession>K2FDF8</accession>
<dbReference type="GO" id="GO:0006289">
    <property type="term" value="P:nucleotide-excision repair"/>
    <property type="evidence" value="ECO:0007669"/>
    <property type="project" value="InterPro"/>
</dbReference>
<dbReference type="GO" id="GO:0003677">
    <property type="term" value="F:DNA binding"/>
    <property type="evidence" value="ECO:0007669"/>
    <property type="project" value="UniProtKB-KW"/>
</dbReference>
<keyword evidence="7" id="KW-0228">DNA excision</keyword>
<dbReference type="SUPFAM" id="SSF52540">
    <property type="entry name" value="P-loop containing nucleoside triphosphate hydrolases"/>
    <property type="match status" value="2"/>
</dbReference>
<evidence type="ECO:0000256" key="9">
    <source>
        <dbReference type="ARBA" id="ARBA00022833"/>
    </source>
</evidence>
<evidence type="ECO:0000256" key="4">
    <source>
        <dbReference type="ARBA" id="ARBA00022737"/>
    </source>
</evidence>
<keyword evidence="6" id="KW-0227">DNA damage</keyword>
<dbReference type="Pfam" id="PF17755">
    <property type="entry name" value="UvrA_DNA-bind"/>
    <property type="match status" value="1"/>
</dbReference>
<evidence type="ECO:0000256" key="15">
    <source>
        <dbReference type="ARBA" id="ARBA00039316"/>
    </source>
</evidence>
<organism evidence="19">
    <name type="scientific">uncultured bacterium</name>
    <name type="common">gcode 4</name>
    <dbReference type="NCBI Taxonomy" id="1234023"/>
    <lineage>
        <taxon>Bacteria</taxon>
        <taxon>environmental samples</taxon>
    </lineage>
</organism>
<dbReference type="GO" id="GO:0005524">
    <property type="term" value="F:ATP binding"/>
    <property type="evidence" value="ECO:0007669"/>
    <property type="project" value="UniProtKB-KW"/>
</dbReference>
<evidence type="ECO:0000256" key="1">
    <source>
        <dbReference type="ARBA" id="ARBA00004496"/>
    </source>
</evidence>
<dbReference type="GO" id="GO:0008270">
    <property type="term" value="F:zinc ion binding"/>
    <property type="evidence" value="ECO:0007669"/>
    <property type="project" value="UniProtKB-KW"/>
</dbReference>
<comment type="caution">
    <text evidence="19">The sequence shown here is derived from an EMBL/GenBank/DDBJ whole genome shotgun (WGS) entry which is preliminary data.</text>
</comment>
<keyword evidence="5" id="KW-0547">Nucleotide-binding</keyword>
<comment type="subcellular location">
    <subcellularLocation>
        <location evidence="1">Cytoplasm</location>
    </subcellularLocation>
</comment>
<dbReference type="Pfam" id="PF17760">
    <property type="entry name" value="UvrA_inter"/>
    <property type="match status" value="1"/>
</dbReference>
<name>K2FDF8_9BACT</name>
<feature type="domain" description="UvrA DNA-binding" evidence="17">
    <location>
        <begin position="298"/>
        <end position="394"/>
    </location>
</feature>
<dbReference type="GO" id="GO:0016887">
    <property type="term" value="F:ATP hydrolysis activity"/>
    <property type="evidence" value="ECO:0007669"/>
    <property type="project" value="InterPro"/>
</dbReference>
<keyword evidence="12" id="KW-0238">DNA-binding</keyword>
<keyword evidence="4" id="KW-0677">Repeat</keyword>
<dbReference type="InterPro" id="IPR013815">
    <property type="entry name" value="ATP_grasp_subdomain_1"/>
</dbReference>
<dbReference type="InterPro" id="IPR004602">
    <property type="entry name" value="UvrA"/>
</dbReference>
<reference evidence="19" key="1">
    <citation type="journal article" date="2012" name="Science">
        <title>Fermentation, hydrogen, and sulfur metabolism in multiple uncultivated bacterial phyla.</title>
        <authorList>
            <person name="Wrighton K.C."/>
            <person name="Thomas B.C."/>
            <person name="Sharon I."/>
            <person name="Miller C.S."/>
            <person name="Castelle C.J."/>
            <person name="VerBerkmoes N.C."/>
            <person name="Wilkins M.J."/>
            <person name="Hettich R.L."/>
            <person name="Lipton M.S."/>
            <person name="Williams K.H."/>
            <person name="Long P.E."/>
            <person name="Banfield J.F."/>
        </authorList>
    </citation>
    <scope>NUCLEOTIDE SEQUENCE [LARGE SCALE GENOMIC DNA]</scope>
</reference>
<evidence type="ECO:0000256" key="14">
    <source>
        <dbReference type="ARBA" id="ARBA00038000"/>
    </source>
</evidence>
<dbReference type="GO" id="GO:0004518">
    <property type="term" value="F:nuclease activity"/>
    <property type="evidence" value="ECO:0007669"/>
    <property type="project" value="UniProtKB-KW"/>
</dbReference>
<comment type="similarity">
    <text evidence="14">Belongs to the ABC transporter superfamily. UvrA family.</text>
</comment>
<keyword evidence="3" id="KW-0479">Metal-binding</keyword>
<feature type="domain" description="UvrA interaction" evidence="18">
    <location>
        <begin position="134"/>
        <end position="234"/>
    </location>
</feature>
<dbReference type="PANTHER" id="PTHR43152:SF3">
    <property type="entry name" value="UVRABC SYSTEM PROTEIN A"/>
    <property type="match status" value="1"/>
</dbReference>
<keyword evidence="2" id="KW-0963">Cytoplasm</keyword>
<sequence length="948" mass="114400">MSELLEVRWAKTHNLKNVSIDIPKNKLVVITGVSWSGKSSLAFDTIYAEWQRRYLESLSTYARMIISSINEDTKVEEIRWLSPTISINQKTVSSNPRSTVWTITEIYDFYRLLYVHVWIQRCPNHPEIILKKDTLNDVLSYIEELQDDTKYYILSPVEKKFESIDDFKREILESGFIRYMIDDMVFSIWDEVNIKFTDKSKLYIVVDRLISNKDSNKNENSSRRIKDSIEVAYKGWRWLLMIYEVDSKKFKIFSQDAFCPICHYKLENLSLSNFSFNSHYWACPTCHWLWMQVAFLEDNIINHKLSLNEWAILPWSQHKYYIQILNAVCDKYSIDCNLPYNKLNEKEKRIVLYWVPETFDLVYTFDDGQSHNYKTKYEWIIPNLERKYKESDAQSETSLKRISQYMTEIVCSDCRGYRLKKEYLNVFVWDRNIWELSNLNVRQSMEFFEGLNLTETQKSISKNILKNIKERLSFLAGVGLDYITVARRANTLSWWESQRIRLATQIWTRLEWIIYILDEPSIWLHPRDNNMLIDNLKKLSQIWNTVIVVEHDEDIMRESDYIIDVWPWAWIHWWNIIFKWTFEEILKDANSETGLYLSNKKMVTLEKKQRKIAWYLEIIWAEENNLKNVDVKIPLWLLNVVTWVSGSGKSSLILDILSNHLLNSFYSSIHPVWKVKEIKWAHQLDKVIIIDQSPIWRTPHSNVATYTWVFTHIREVFAKSQEAIKRWYWPWRFSFNTKWGRCEICEWSWVKKIEMHFLPDVYVECENCHWTRYNQETLEVRYKWKTISEVLEMDVEEAREFFSAHPKIFKIIDVLYSVWLWYIKIWQSAPTLSGWESQRIKLASELAKRSTSKTIYILDEPTTWLHFNDVQKLVNILDSLVDKWNTVLVIEHNLDLIANADYIIDIWPEWWDRWWELIYVGKLEWIIKEKRSYTWEALRKYWEHKKIS</sequence>
<dbReference type="GO" id="GO:0005737">
    <property type="term" value="C:cytoplasm"/>
    <property type="evidence" value="ECO:0007669"/>
    <property type="project" value="UniProtKB-SubCell"/>
</dbReference>
<proteinExistence type="inferred from homology"/>
<dbReference type="GO" id="GO:0009380">
    <property type="term" value="C:excinuclease repair complex"/>
    <property type="evidence" value="ECO:0007669"/>
    <property type="project" value="InterPro"/>
</dbReference>
<evidence type="ECO:0000256" key="11">
    <source>
        <dbReference type="ARBA" id="ARBA00022881"/>
    </source>
</evidence>
<keyword evidence="8" id="KW-0863">Zinc-finger</keyword>
<dbReference type="InterPro" id="IPR027417">
    <property type="entry name" value="P-loop_NTPase"/>
</dbReference>
<evidence type="ECO:0000256" key="13">
    <source>
        <dbReference type="ARBA" id="ARBA00023204"/>
    </source>
</evidence>
<keyword evidence="13" id="KW-0234">DNA repair</keyword>
<dbReference type="EMBL" id="AMFJ01000221">
    <property type="protein sequence ID" value="EKE29131.1"/>
    <property type="molecule type" value="Genomic_DNA"/>
</dbReference>
<dbReference type="Gene3D" id="1.20.1580.10">
    <property type="entry name" value="ABC transporter ATPase like domain"/>
    <property type="match status" value="2"/>
</dbReference>